<evidence type="ECO:0000313" key="1">
    <source>
        <dbReference type="EMBL" id="SVD67347.1"/>
    </source>
</evidence>
<name>A0A382X847_9ZZZZ</name>
<accession>A0A382X847</accession>
<organism evidence="1">
    <name type="scientific">marine metagenome</name>
    <dbReference type="NCBI Taxonomy" id="408172"/>
    <lineage>
        <taxon>unclassified sequences</taxon>
        <taxon>metagenomes</taxon>
        <taxon>ecological metagenomes</taxon>
    </lineage>
</organism>
<feature type="non-terminal residue" evidence="1">
    <location>
        <position position="22"/>
    </location>
</feature>
<proteinExistence type="predicted"/>
<dbReference type="EMBL" id="UINC01165766">
    <property type="protein sequence ID" value="SVD67347.1"/>
    <property type="molecule type" value="Genomic_DNA"/>
</dbReference>
<gene>
    <name evidence="1" type="ORF">METZ01_LOCUS420201</name>
</gene>
<protein>
    <submittedName>
        <fullName evidence="1">Uncharacterized protein</fullName>
    </submittedName>
</protein>
<dbReference type="AlphaFoldDB" id="A0A382X847"/>
<sequence>MINLTEIAAKNFKRIREDEELS</sequence>
<reference evidence="1" key="1">
    <citation type="submission" date="2018-05" db="EMBL/GenBank/DDBJ databases">
        <authorList>
            <person name="Lanie J.A."/>
            <person name="Ng W.-L."/>
            <person name="Kazmierczak K.M."/>
            <person name="Andrzejewski T.M."/>
            <person name="Davidsen T.M."/>
            <person name="Wayne K.J."/>
            <person name="Tettelin H."/>
            <person name="Glass J.I."/>
            <person name="Rusch D."/>
            <person name="Podicherti R."/>
            <person name="Tsui H.-C.T."/>
            <person name="Winkler M.E."/>
        </authorList>
    </citation>
    <scope>NUCLEOTIDE SEQUENCE</scope>
</reference>